<keyword evidence="3 12" id="KW-0597">Phosphoprotein</keyword>
<evidence type="ECO:0000256" key="5">
    <source>
        <dbReference type="ARBA" id="ARBA00022679"/>
    </source>
</evidence>
<dbReference type="EMBL" id="CP017828">
    <property type="protein sequence ID" value="APA15554.1"/>
    <property type="molecule type" value="Genomic_DNA"/>
</dbReference>
<dbReference type="InterPro" id="IPR003594">
    <property type="entry name" value="HATPase_dom"/>
</dbReference>
<dbReference type="OrthoDB" id="2015534at2759"/>
<keyword evidence="7" id="KW-0418">Kinase</keyword>
<dbReference type="VEuPathDB" id="FungiDB:sscle_15g103240"/>
<dbReference type="InterPro" id="IPR001294">
    <property type="entry name" value="Phytochrome"/>
</dbReference>
<dbReference type="Gene3D" id="3.30.565.10">
    <property type="entry name" value="Histidine kinase-like ATPase, C-terminal domain"/>
    <property type="match status" value="1"/>
</dbReference>
<dbReference type="PRINTS" id="PR01033">
    <property type="entry name" value="PHYTOCHROME"/>
</dbReference>
<dbReference type="SUPFAM" id="SSF55874">
    <property type="entry name" value="ATPase domain of HSP90 chaperone/DNA topoisomerase II/histidine kinase"/>
    <property type="match status" value="1"/>
</dbReference>
<dbReference type="GO" id="GO:0000155">
    <property type="term" value="F:phosphorelay sensor kinase activity"/>
    <property type="evidence" value="ECO:0007669"/>
    <property type="project" value="InterPro"/>
</dbReference>
<dbReference type="Proteomes" id="UP000177798">
    <property type="component" value="Chromosome 15"/>
</dbReference>
<dbReference type="GO" id="GO:0006355">
    <property type="term" value="P:regulation of DNA-templated transcription"/>
    <property type="evidence" value="ECO:0007669"/>
    <property type="project" value="InterPro"/>
</dbReference>
<dbReference type="Gene3D" id="1.10.287.130">
    <property type="match status" value="1"/>
</dbReference>
<evidence type="ECO:0000256" key="4">
    <source>
        <dbReference type="ARBA" id="ARBA00022606"/>
    </source>
</evidence>
<dbReference type="InterPro" id="IPR013515">
    <property type="entry name" value="Phytochrome_cen-reg"/>
</dbReference>
<dbReference type="FunFam" id="1.10.287.130:FF:000048">
    <property type="entry name" value="Sensor histidine kinase/response regulator"/>
    <property type="match status" value="1"/>
</dbReference>
<evidence type="ECO:0000256" key="13">
    <source>
        <dbReference type="SAM" id="MobiDB-lite"/>
    </source>
</evidence>
<dbReference type="SUPFAM" id="SSF52172">
    <property type="entry name" value="CheY-like"/>
    <property type="match status" value="1"/>
</dbReference>
<evidence type="ECO:0000256" key="9">
    <source>
        <dbReference type="ARBA" id="ARBA00022991"/>
    </source>
</evidence>
<dbReference type="Pfam" id="PF01590">
    <property type="entry name" value="GAF"/>
    <property type="match status" value="1"/>
</dbReference>
<feature type="region of interest" description="Disordered" evidence="13">
    <location>
        <begin position="380"/>
        <end position="408"/>
    </location>
</feature>
<dbReference type="PANTHER" id="PTHR43065">
    <property type="entry name" value="SENSOR HISTIDINE KINASE"/>
    <property type="match status" value="1"/>
</dbReference>
<evidence type="ECO:0000256" key="3">
    <source>
        <dbReference type="ARBA" id="ARBA00022553"/>
    </source>
</evidence>
<dbReference type="InterPro" id="IPR005467">
    <property type="entry name" value="His_kinase_dom"/>
</dbReference>
<dbReference type="Gene3D" id="3.30.450.40">
    <property type="match status" value="1"/>
</dbReference>
<dbReference type="SUPFAM" id="SSF55785">
    <property type="entry name" value="PYP-like sensor domain (PAS domain)"/>
    <property type="match status" value="1"/>
</dbReference>
<dbReference type="PANTHER" id="PTHR43065:SF10">
    <property type="entry name" value="PEROXIDE STRESS-ACTIVATED HISTIDINE KINASE MAK3"/>
    <property type="match status" value="1"/>
</dbReference>
<keyword evidence="10" id="KW-0902">Two-component regulatory system</keyword>
<dbReference type="Pfam" id="PF02518">
    <property type="entry name" value="HATPase_c"/>
    <property type="match status" value="1"/>
</dbReference>
<feature type="compositionally biased region" description="Acidic residues" evidence="13">
    <location>
        <begin position="382"/>
        <end position="391"/>
    </location>
</feature>
<feature type="domain" description="PAS" evidence="17">
    <location>
        <begin position="273"/>
        <end position="325"/>
    </location>
</feature>
<dbReference type="GO" id="GO:0005524">
    <property type="term" value="F:ATP binding"/>
    <property type="evidence" value="ECO:0007669"/>
    <property type="project" value="UniProtKB-KW"/>
</dbReference>
<dbReference type="SMART" id="SM00448">
    <property type="entry name" value="REC"/>
    <property type="match status" value="1"/>
</dbReference>
<dbReference type="SMART" id="SM00388">
    <property type="entry name" value="HisKA"/>
    <property type="match status" value="1"/>
</dbReference>
<feature type="compositionally biased region" description="Polar residues" evidence="13">
    <location>
        <begin position="178"/>
        <end position="208"/>
    </location>
</feature>
<keyword evidence="2" id="KW-0600">Photoreceptor protein</keyword>
<evidence type="ECO:0000256" key="12">
    <source>
        <dbReference type="PROSITE-ProRule" id="PRU00169"/>
    </source>
</evidence>
<dbReference type="InterPro" id="IPR000014">
    <property type="entry name" value="PAS"/>
</dbReference>
<dbReference type="SUPFAM" id="SSF55781">
    <property type="entry name" value="GAF domain-like"/>
    <property type="match status" value="2"/>
</dbReference>
<feature type="compositionally biased region" description="Polar residues" evidence="13">
    <location>
        <begin position="1169"/>
        <end position="1180"/>
    </location>
</feature>
<feature type="region of interest" description="Disordered" evidence="13">
    <location>
        <begin position="1249"/>
        <end position="1270"/>
    </location>
</feature>
<evidence type="ECO:0000256" key="1">
    <source>
        <dbReference type="ARBA" id="ARBA00011738"/>
    </source>
</evidence>
<feature type="region of interest" description="Disordered" evidence="13">
    <location>
        <begin position="1"/>
        <end position="211"/>
    </location>
</feature>
<sequence>MLPDSVDNAQLPKDVDIPSMGDVSRSSSRARNRGGTTPVPISPTSKPRLWASDIPKGYSASSAQGVSSWSANSDKQLGSPASSTNDRVFPIRSVVSVDTTQTPYTFSARGSAASEMNDYFPRPSSVTSKDGGRRSVTDSDGKTTPRQRSQTESGPDPRRADRKSSTSTSRSDYRGSRLQQFLDNTSDRSATTHASSARGTGDASSMGNLSAGEDDGVGGLVTARFKHIVTSEGHAIITGRDGDVLQTCEDEPIHIPGAVQGFGLLIALSEHDDDQLLVRIVSENSQRMIGYTPQELFRLNSFLDILSEEQQENLLDHIDFIRDDDADPASNGPEVFTVSIRHPKTRKSRKLWVAMHINPVDPEMIICEFELDDDQIYPLVPEQEDTPEPPEDTLNSNPTKEEFDESTINTSKPLRVLRNARKRKGEAAAMEVFNIMSQVQEQLATAPNLELFLKILVGVVKELTGFHRVMIYQFDASYNGRVVTELVDPRATKDLYKGLNFPASDIPKQARELYKINKVRLLYDRDLETARLVCRGIEELEKPLDLSYAYLRAMSPIHIKYLANMAVRSSMSISINAFGELWGLIACHTYGAKGMRVSFPIRKMCRLVGDTASRNIERLSYASRLQARKLINTAPTEANPSGYIIASSDDLLKLFDADFGLLSIQGETKILGKVDQSHEALAMLEYMRMRKLKTVMTSQDIKQDFPDLRYAPGFNVIAGLLLVPLSSEGDDFIVFFRSGQIRNVKWAGNPYEKFIKEGTEGYLEPRKSFKTWNETVVGKCREWTEEQVETAAVLCLVYGKFIEVWRQKEAALQSSQLTRLLLANSAHEVRTPLNAIINYLEIALEGALDQETRENLAKSHSASKSLIYVINDLLDLTKTEEGKDLIKDEIFDLPAAIREATDLFNGDVKRKGIEYTVVEHPGVPQFVHGDQRRVRQAVANITANAVQHTSNGFVHVDIWLQEITNNKVNIEIVVEDSGAGMSNQKLDTLFRDLEQVDGDPLFDDVESNEKALVDGKRTIGLGLAMVARIVRNMDGQLRLKSEVGKGSRFVIQLPFLLPDDDLQNSGNEEKAEFLNTASLSPPIATPPPVGTGEVTLVEKASSVRPNTDSSIVHKRSVEEVASLHSFKSNNSSKASAKSDVDRLIDAISGPIGNGPGEPLQRVSSRDRQSVNSAPMPSNSGRPEALKRSTSYQAPDDLRLQEVRTPGAESICDSRTPIRAVRMPDEFSENTNDTSASLVAARVKFNLQTPSSQNKSHKVALAPDETEPTLESKPLNTEHLKVLIAEDDPVNSRIINKRLTKGGHEVYHTINGEECASAYGDNVTNSSKSTATSSSADTRFDVVLMDMQMPIVDGLTSTKMIRSFEKIHLDLSPRAKLNGRVPIFAVSASLVERERQTYIDAGFDGWVLKPIDFKRLNVLLEGIVNSKVRESCLYQPGEWECGGWFHKMQPSALQSLTVPSNETPVQNPPQIGPEALQPDKDTLDDDTGTSPSRDDKKRPLIYDERLNSTNEALNATTEVDVGPHSDLSTAAERPVTDVSNEEGAPTVEEPLVDGVGESAEHEIVDTADAGTDVQLSTESNPKEVEQASQPADAIEIDEPTAESSTDSEIPKSIDEPAC</sequence>
<keyword evidence="5" id="KW-0808">Transferase</keyword>
<dbReference type="PROSITE" id="PS50112">
    <property type="entry name" value="PAS"/>
    <property type="match status" value="1"/>
</dbReference>
<dbReference type="InterPro" id="IPR003661">
    <property type="entry name" value="HisK_dim/P_dom"/>
</dbReference>
<evidence type="ECO:0008006" key="20">
    <source>
        <dbReference type="Google" id="ProtNLM"/>
    </source>
</evidence>
<dbReference type="InterPro" id="IPR036890">
    <property type="entry name" value="HATPase_C_sf"/>
</dbReference>
<feature type="modified residue" description="4-aspartylphosphate" evidence="12">
    <location>
        <position position="1345"/>
    </location>
</feature>
<evidence type="ECO:0000256" key="11">
    <source>
        <dbReference type="ARBA" id="ARBA00023170"/>
    </source>
</evidence>
<dbReference type="Gene3D" id="3.30.450.20">
    <property type="entry name" value="PAS domain"/>
    <property type="match status" value="1"/>
</dbReference>
<feature type="domain" description="Response regulatory" evidence="16">
    <location>
        <begin position="1280"/>
        <end position="1423"/>
    </location>
</feature>
<feature type="compositionally biased region" description="Basic and acidic residues" evidence="13">
    <location>
        <begin position="1607"/>
        <end position="1617"/>
    </location>
</feature>
<evidence type="ECO:0000256" key="7">
    <source>
        <dbReference type="ARBA" id="ARBA00022777"/>
    </source>
</evidence>
<feature type="region of interest" description="Disordered" evidence="13">
    <location>
        <begin position="1146"/>
        <end position="1197"/>
    </location>
</feature>
<feature type="compositionally biased region" description="Polar residues" evidence="13">
    <location>
        <begin position="1506"/>
        <end position="1516"/>
    </location>
</feature>
<feature type="compositionally biased region" description="Basic and acidic residues" evidence="13">
    <location>
        <begin position="155"/>
        <end position="164"/>
    </location>
</feature>
<evidence type="ECO:0000259" key="16">
    <source>
        <dbReference type="PROSITE" id="PS50110"/>
    </source>
</evidence>
<dbReference type="GO" id="GO:0009881">
    <property type="term" value="F:photoreceptor activity"/>
    <property type="evidence" value="ECO:0007669"/>
    <property type="project" value="UniProtKB-KW"/>
</dbReference>
<dbReference type="InterPro" id="IPR029016">
    <property type="entry name" value="GAF-like_dom_sf"/>
</dbReference>
<keyword evidence="6" id="KW-0547">Nucleotide-binding</keyword>
<evidence type="ECO:0000256" key="10">
    <source>
        <dbReference type="ARBA" id="ARBA00023012"/>
    </source>
</evidence>
<evidence type="ECO:0000259" key="15">
    <source>
        <dbReference type="PROSITE" id="PS50109"/>
    </source>
</evidence>
<dbReference type="Gene3D" id="3.40.50.2300">
    <property type="match status" value="1"/>
</dbReference>
<evidence type="ECO:0000256" key="6">
    <source>
        <dbReference type="ARBA" id="ARBA00022741"/>
    </source>
</evidence>
<reference evidence="19" key="1">
    <citation type="journal article" date="2017" name="Genome Biol. Evol.">
        <title>The complete genome sequence of the phytopathogenic fungus Sclerotinia sclerotiorum reveals insights into the genome architecture of broad host range pathogens.</title>
        <authorList>
            <person name="Derbyshire M."/>
            <person name="Denton-Giles M."/>
            <person name="Hegedus D."/>
            <person name="Seifbarghy S."/>
            <person name="Rollins J."/>
            <person name="van Kan J."/>
            <person name="Seidl M.F."/>
            <person name="Faino L."/>
            <person name="Mbengue M."/>
            <person name="Navaud O."/>
            <person name="Raffaele S."/>
            <person name="Hammond-Kosack K."/>
            <person name="Heard S."/>
            <person name="Oliver R."/>
        </authorList>
    </citation>
    <scope>NUCLEOTIDE SEQUENCE [LARGE SCALE GENOMIC DNA]</scope>
    <source>
        <strain evidence="19">ATCC 18683 / 1980 / Ss-1</strain>
    </source>
</reference>
<keyword evidence="11" id="KW-0675">Receptor</keyword>
<gene>
    <name evidence="18" type="ORF">sscle_15g103240</name>
</gene>
<dbReference type="GO" id="GO:0009584">
    <property type="term" value="P:detection of visible light"/>
    <property type="evidence" value="ECO:0007669"/>
    <property type="project" value="InterPro"/>
</dbReference>
<dbReference type="InterPro" id="IPR035965">
    <property type="entry name" value="PAS-like_dom_sf"/>
</dbReference>
<evidence type="ECO:0000256" key="8">
    <source>
        <dbReference type="ARBA" id="ARBA00022840"/>
    </source>
</evidence>
<name>A0A1D9QKT4_SCLS1</name>
<dbReference type="Pfam" id="PF08446">
    <property type="entry name" value="PAS_2"/>
    <property type="match status" value="1"/>
</dbReference>
<dbReference type="InterPro" id="IPR001789">
    <property type="entry name" value="Sig_transdc_resp-reg_receiver"/>
</dbReference>
<feature type="domain" description="Phytochrome chromophore attachment site" evidence="14">
    <location>
        <begin position="448"/>
        <end position="610"/>
    </location>
</feature>
<proteinExistence type="predicted"/>
<dbReference type="InterPro" id="IPR036097">
    <property type="entry name" value="HisK_dim/P_sf"/>
</dbReference>
<feature type="compositionally biased region" description="Polar residues" evidence="13">
    <location>
        <begin position="96"/>
        <end position="105"/>
    </location>
</feature>
<feature type="domain" description="Histidine kinase" evidence="15">
    <location>
        <begin position="824"/>
        <end position="1057"/>
    </location>
</feature>
<dbReference type="InterPro" id="IPR043150">
    <property type="entry name" value="Phytochrome_PHY_sf"/>
</dbReference>
<protein>
    <recommendedName>
        <fullName evidence="20">Cyanobacterial phytochrome B</fullName>
    </recommendedName>
</protein>
<dbReference type="Pfam" id="PF00360">
    <property type="entry name" value="PHY"/>
    <property type="match status" value="1"/>
</dbReference>
<keyword evidence="8" id="KW-0067">ATP-binding</keyword>
<evidence type="ECO:0000259" key="17">
    <source>
        <dbReference type="PROSITE" id="PS50112"/>
    </source>
</evidence>
<organism evidence="18 19">
    <name type="scientific">Sclerotinia sclerotiorum (strain ATCC 18683 / 1980 / Ss-1)</name>
    <name type="common">White mold</name>
    <name type="synonym">Whetzelinia sclerotiorum</name>
    <dbReference type="NCBI Taxonomy" id="665079"/>
    <lineage>
        <taxon>Eukaryota</taxon>
        <taxon>Fungi</taxon>
        <taxon>Dikarya</taxon>
        <taxon>Ascomycota</taxon>
        <taxon>Pezizomycotina</taxon>
        <taxon>Leotiomycetes</taxon>
        <taxon>Helotiales</taxon>
        <taxon>Sclerotiniaceae</taxon>
        <taxon>Sclerotinia</taxon>
    </lineage>
</organism>
<dbReference type="FunFam" id="3.30.450.270:FF:000002">
    <property type="entry name" value="Sensor histidine kinase/response regulator, putative"/>
    <property type="match status" value="1"/>
</dbReference>
<feature type="compositionally biased region" description="Polar residues" evidence="13">
    <location>
        <begin position="74"/>
        <end position="86"/>
    </location>
</feature>
<dbReference type="PROSITE" id="PS50046">
    <property type="entry name" value="PHYTOCHROME_2"/>
    <property type="match status" value="1"/>
</dbReference>
<feature type="compositionally biased region" description="Basic and acidic residues" evidence="13">
    <location>
        <begin position="1491"/>
        <end position="1505"/>
    </location>
</feature>
<dbReference type="InterPro" id="IPR013654">
    <property type="entry name" value="PAS_2"/>
</dbReference>
<accession>A0A1D9QKT4</accession>
<dbReference type="SMART" id="SM00387">
    <property type="entry name" value="HATPase_c"/>
    <property type="match status" value="1"/>
</dbReference>
<comment type="subunit">
    <text evidence="1">Homodimer.</text>
</comment>
<dbReference type="InterPro" id="IPR003018">
    <property type="entry name" value="GAF"/>
</dbReference>
<feature type="region of interest" description="Disordered" evidence="13">
    <location>
        <begin position="1457"/>
        <end position="1617"/>
    </location>
</feature>
<feature type="compositionally biased region" description="Basic and acidic residues" evidence="13">
    <location>
        <begin position="130"/>
        <end position="143"/>
    </location>
</feature>
<dbReference type="SUPFAM" id="SSF47384">
    <property type="entry name" value="Homodimeric domain of signal transducing histidine kinase"/>
    <property type="match status" value="1"/>
</dbReference>
<feature type="compositionally biased region" description="Low complexity" evidence="13">
    <location>
        <begin position="59"/>
        <end position="73"/>
    </location>
</feature>
<feature type="compositionally biased region" description="Polar residues" evidence="13">
    <location>
        <begin position="144"/>
        <end position="153"/>
    </location>
</feature>
<dbReference type="Pfam" id="PF00512">
    <property type="entry name" value="HisKA"/>
    <property type="match status" value="1"/>
</dbReference>
<dbReference type="Pfam" id="PF00072">
    <property type="entry name" value="Response_reg"/>
    <property type="match status" value="1"/>
</dbReference>
<dbReference type="PROSITE" id="PS50109">
    <property type="entry name" value="HIS_KIN"/>
    <property type="match status" value="1"/>
</dbReference>
<dbReference type="InterPro" id="IPR016132">
    <property type="entry name" value="Phyto_chromo_attachment"/>
</dbReference>
<evidence type="ECO:0000259" key="14">
    <source>
        <dbReference type="PROSITE" id="PS50046"/>
    </source>
</evidence>
<dbReference type="Gene3D" id="3.30.450.270">
    <property type="match status" value="1"/>
</dbReference>
<dbReference type="CDD" id="cd17546">
    <property type="entry name" value="REC_hyHK_CKI1_RcsC-like"/>
    <property type="match status" value="1"/>
</dbReference>
<evidence type="ECO:0000313" key="18">
    <source>
        <dbReference type="EMBL" id="APA15554.1"/>
    </source>
</evidence>
<dbReference type="InterPro" id="IPR011006">
    <property type="entry name" value="CheY-like_superfamily"/>
</dbReference>
<keyword evidence="9" id="KW-0157">Chromophore</keyword>
<dbReference type="CDD" id="cd00082">
    <property type="entry name" value="HisKA"/>
    <property type="match status" value="1"/>
</dbReference>
<evidence type="ECO:0000256" key="2">
    <source>
        <dbReference type="ARBA" id="ARBA00022543"/>
    </source>
</evidence>
<evidence type="ECO:0000313" key="19">
    <source>
        <dbReference type="Proteomes" id="UP000177798"/>
    </source>
</evidence>
<dbReference type="PROSITE" id="PS50110">
    <property type="entry name" value="RESPONSE_REGULATORY"/>
    <property type="match status" value="1"/>
</dbReference>
<keyword evidence="4" id="KW-0716">Sensory transduction</keyword>